<dbReference type="AlphaFoldDB" id="A0A562RY70"/>
<dbReference type="Proteomes" id="UP000318307">
    <property type="component" value="Unassembled WGS sequence"/>
</dbReference>
<keyword evidence="2" id="KW-1185">Reference proteome</keyword>
<organism evidence="1 2">
    <name type="scientific">Desulfobotulus alkaliphilus</name>
    <dbReference type="NCBI Taxonomy" id="622671"/>
    <lineage>
        <taxon>Bacteria</taxon>
        <taxon>Pseudomonadati</taxon>
        <taxon>Thermodesulfobacteriota</taxon>
        <taxon>Desulfobacteria</taxon>
        <taxon>Desulfobacterales</taxon>
        <taxon>Desulfobacteraceae</taxon>
        <taxon>Desulfobotulus</taxon>
    </lineage>
</organism>
<dbReference type="OrthoDB" id="5503776at2"/>
<protein>
    <submittedName>
        <fullName evidence="1">Uncharacterized protein</fullName>
    </submittedName>
</protein>
<reference evidence="1 2" key="1">
    <citation type="submission" date="2019-07" db="EMBL/GenBank/DDBJ databases">
        <title>Genome sequencing of 100 strains of the haloalkaliphilic chemolithoautotrophic sulfur-oxidizing bacterium Thioalkalivibrio.</title>
        <authorList>
            <person name="Muyzer G."/>
        </authorList>
    </citation>
    <scope>NUCLEOTIDE SEQUENCE [LARGE SCALE GENOMIC DNA]</scope>
    <source>
        <strain evidence="1 2">ASO4-4</strain>
    </source>
</reference>
<evidence type="ECO:0000313" key="2">
    <source>
        <dbReference type="Proteomes" id="UP000318307"/>
    </source>
</evidence>
<dbReference type="RefSeq" id="WP_144683480.1">
    <property type="nucleotide sequence ID" value="NZ_VLLC01000007.1"/>
</dbReference>
<proteinExistence type="predicted"/>
<evidence type="ECO:0000313" key="1">
    <source>
        <dbReference type="EMBL" id="TWI74001.1"/>
    </source>
</evidence>
<comment type="caution">
    <text evidence="1">The sequence shown here is derived from an EMBL/GenBank/DDBJ whole genome shotgun (WGS) entry which is preliminary data.</text>
</comment>
<name>A0A562RY70_9BACT</name>
<dbReference type="EMBL" id="VLLC01000007">
    <property type="protein sequence ID" value="TWI74001.1"/>
    <property type="molecule type" value="Genomic_DNA"/>
</dbReference>
<gene>
    <name evidence="1" type="ORF">LZ24_01231</name>
</gene>
<accession>A0A562RY70</accession>
<sequence length="176" mass="19963">MSIPDTEYLLDKGDRIVSVGGAWDSFAKENGAAKVFSGDVCGRSVWDYVTGDATRMWLEALFQLARLRRTEIERPYRCDSPDVKRFMRMRIAVEQGGLLRIGHEILATEKRPASVHIQYGSETTKNLRQRCSICGRIRGDGWQEPHPEDADISGILVVIYTVCKDCRVYPHSRNLS</sequence>